<dbReference type="EMBL" id="CP089984">
    <property type="protein sequence ID" value="WXB19483.1"/>
    <property type="molecule type" value="Genomic_DNA"/>
</dbReference>
<evidence type="ECO:0000259" key="1">
    <source>
        <dbReference type="PROSITE" id="PS51186"/>
    </source>
</evidence>
<dbReference type="Pfam" id="PF00583">
    <property type="entry name" value="Acetyltransf_1"/>
    <property type="match status" value="1"/>
</dbReference>
<gene>
    <name evidence="2" type="ORF">LZC94_19920</name>
</gene>
<dbReference type="Proteomes" id="UP001370348">
    <property type="component" value="Chromosome"/>
</dbReference>
<keyword evidence="2" id="KW-0808">Transferase</keyword>
<dbReference type="InterPro" id="IPR000182">
    <property type="entry name" value="GNAT_dom"/>
</dbReference>
<dbReference type="RefSeq" id="WP_394829098.1">
    <property type="nucleotide sequence ID" value="NZ_CP089984.1"/>
</dbReference>
<dbReference type="InterPro" id="IPR016181">
    <property type="entry name" value="Acyl_CoA_acyltransferase"/>
</dbReference>
<sequence>MKLAIRPLTPDLWPALEDLFGKSGASNGCWCMYWRIGSLYRQRPREENKRALRQIVKRGPPPGLLAFEGETAVGWCQLTSRDDLPWLDRGRILAKVDEMPVWAISCFYIRRGHRRRGVTGLLIAAAVKAAKLAGAPAVEAYPVDAEQSPSASFTGFASTFTRLGFQEVARRKPARPIMRYDFGGAR</sequence>
<dbReference type="EC" id="2.3.1.-" evidence="2"/>
<dbReference type="GO" id="GO:0016746">
    <property type="term" value="F:acyltransferase activity"/>
    <property type="evidence" value="ECO:0007669"/>
    <property type="project" value="UniProtKB-KW"/>
</dbReference>
<proteinExistence type="predicted"/>
<keyword evidence="2" id="KW-0012">Acyltransferase</keyword>
<dbReference type="SUPFAM" id="SSF55729">
    <property type="entry name" value="Acyl-CoA N-acyltransferases (Nat)"/>
    <property type="match status" value="1"/>
</dbReference>
<evidence type="ECO:0000313" key="2">
    <source>
        <dbReference type="EMBL" id="WXB19483.1"/>
    </source>
</evidence>
<evidence type="ECO:0000313" key="3">
    <source>
        <dbReference type="Proteomes" id="UP001370348"/>
    </source>
</evidence>
<organism evidence="2 3">
    <name type="scientific">Pendulispora albinea</name>
    <dbReference type="NCBI Taxonomy" id="2741071"/>
    <lineage>
        <taxon>Bacteria</taxon>
        <taxon>Pseudomonadati</taxon>
        <taxon>Myxococcota</taxon>
        <taxon>Myxococcia</taxon>
        <taxon>Myxococcales</taxon>
        <taxon>Sorangiineae</taxon>
        <taxon>Pendulisporaceae</taxon>
        <taxon>Pendulispora</taxon>
    </lineage>
</organism>
<protein>
    <submittedName>
        <fullName evidence="2">GNAT family N-acetyltransferase</fullName>
        <ecNumber evidence="2">2.3.1.-</ecNumber>
    </submittedName>
</protein>
<name>A0ABZ2MAE9_9BACT</name>
<keyword evidence="3" id="KW-1185">Reference proteome</keyword>
<reference evidence="2 3" key="1">
    <citation type="submission" date="2021-12" db="EMBL/GenBank/DDBJ databases">
        <title>Discovery of the Pendulisporaceae a myxobacterial family with distinct sporulation behavior and unique specialized metabolism.</title>
        <authorList>
            <person name="Garcia R."/>
            <person name="Popoff A."/>
            <person name="Bader C.D."/>
            <person name="Loehr J."/>
            <person name="Walesch S."/>
            <person name="Walt C."/>
            <person name="Boldt J."/>
            <person name="Bunk B."/>
            <person name="Haeckl F.J.F.P.J."/>
            <person name="Gunesch A.P."/>
            <person name="Birkelbach J."/>
            <person name="Nuebel U."/>
            <person name="Pietschmann T."/>
            <person name="Bach T."/>
            <person name="Mueller R."/>
        </authorList>
    </citation>
    <scope>NUCLEOTIDE SEQUENCE [LARGE SCALE GENOMIC DNA]</scope>
    <source>
        <strain evidence="2 3">MSr11954</strain>
    </source>
</reference>
<dbReference type="PROSITE" id="PS51186">
    <property type="entry name" value="GNAT"/>
    <property type="match status" value="1"/>
</dbReference>
<accession>A0ABZ2MAE9</accession>
<dbReference type="Gene3D" id="3.40.630.30">
    <property type="match status" value="1"/>
</dbReference>
<feature type="domain" description="N-acetyltransferase" evidence="1">
    <location>
        <begin position="3"/>
        <end position="183"/>
    </location>
</feature>